<evidence type="ECO:0000313" key="2">
    <source>
        <dbReference type="EMBL" id="QOV90505.1"/>
    </source>
</evidence>
<accession>A0A7M2WYG1</accession>
<keyword evidence="3" id="KW-1185">Reference proteome</keyword>
<evidence type="ECO:0000256" key="1">
    <source>
        <dbReference type="SAM" id="MobiDB-lite"/>
    </source>
</evidence>
<dbReference type="RefSeq" id="WP_206293592.1">
    <property type="nucleotide sequence ID" value="NZ_CP063458.1"/>
</dbReference>
<evidence type="ECO:0008006" key="4">
    <source>
        <dbReference type="Google" id="ProtNLM"/>
    </source>
</evidence>
<feature type="region of interest" description="Disordered" evidence="1">
    <location>
        <begin position="153"/>
        <end position="198"/>
    </location>
</feature>
<proteinExistence type="predicted"/>
<organism evidence="2 3">
    <name type="scientific">Humisphaera borealis</name>
    <dbReference type="NCBI Taxonomy" id="2807512"/>
    <lineage>
        <taxon>Bacteria</taxon>
        <taxon>Pseudomonadati</taxon>
        <taxon>Planctomycetota</taxon>
        <taxon>Phycisphaerae</taxon>
        <taxon>Tepidisphaerales</taxon>
        <taxon>Tepidisphaeraceae</taxon>
        <taxon>Humisphaera</taxon>
    </lineage>
</organism>
<evidence type="ECO:0000313" key="3">
    <source>
        <dbReference type="Proteomes" id="UP000593765"/>
    </source>
</evidence>
<dbReference type="AlphaFoldDB" id="A0A7M2WYG1"/>
<sequence length="198" mass="21528">MAPSNPTRVFLGFAVALFALTSAGCFYVPLARSPVDKQSVDPPTLIGDGESKKPIQPSLATKQQVVRLIGEPDRVSADGKVLGYFRQYTGGAWVAPLFLYAWRQRVDEAYRLEFDAQDILIRHRSVEAVASDGLLSPGYGPARDVVAFLDQIGPPAPPPAGPFPQPMPPPMPPVPPYPPAVSSPYRNSVPDGQWYETR</sequence>
<name>A0A7M2WYG1_9BACT</name>
<dbReference type="EMBL" id="CP063458">
    <property type="protein sequence ID" value="QOV90505.1"/>
    <property type="molecule type" value="Genomic_DNA"/>
</dbReference>
<dbReference type="KEGG" id="hbs:IPV69_03820"/>
<dbReference type="Proteomes" id="UP000593765">
    <property type="component" value="Chromosome"/>
</dbReference>
<gene>
    <name evidence="2" type="ORF">IPV69_03820</name>
</gene>
<protein>
    <recommendedName>
        <fullName evidence="4">Outer membrane protein assembly factor BamE</fullName>
    </recommendedName>
</protein>
<reference evidence="2 3" key="1">
    <citation type="submission" date="2020-10" db="EMBL/GenBank/DDBJ databases">
        <title>Wide distribution of Phycisphaera-like planctomycetes from WD2101 soil group in peatlands and genome analysis of the first cultivated representative.</title>
        <authorList>
            <person name="Dedysh S.N."/>
            <person name="Beletsky A.V."/>
            <person name="Ivanova A."/>
            <person name="Kulichevskaya I.S."/>
            <person name="Suzina N.E."/>
            <person name="Philippov D.A."/>
            <person name="Rakitin A.L."/>
            <person name="Mardanov A.V."/>
            <person name="Ravin N.V."/>
        </authorList>
    </citation>
    <scope>NUCLEOTIDE SEQUENCE [LARGE SCALE GENOMIC DNA]</scope>
    <source>
        <strain evidence="2 3">M1803</strain>
    </source>
</reference>
<feature type="compositionally biased region" description="Pro residues" evidence="1">
    <location>
        <begin position="154"/>
        <end position="181"/>
    </location>
</feature>